<evidence type="ECO:0000259" key="1">
    <source>
        <dbReference type="Pfam" id="PF16206"/>
    </source>
</evidence>
<sequence length="918" mass="100923">MAGGAARDPGFFDCESSRGSHPFHELNGRASRGSFAHPARLLERCHVFTGGVILLALTCCLAASLALHNPSLSGPRQAAKAAVLEAVPVVLVDGQRYRAVQYLGMNLFTAPGTEVDGCFDFNTEMDQCYLGSTTVRDDVARRMEILLEAVERVFASAHWDRSPTTLKIVLFPEFFWRGRQGAYRIKPGLENVTHATASWIFHQFAHERFKHWLIVDGTVVMAQAADENYVRMSQRPEENVSYYNFAPIHIGGTNLTYLKFKHFVSGIDFIRARPEGSRMVPAPPRKSHEFCKRHPLSNGCVYGRLPEELLRKLGFGRDIELPNGLLSIGGLKIGLEICLDHAMGELCNKTLTSDEHVDVQLVVSAGMNIASGPVCTARGGPVFLADGFARTEVSLNPFGRGREAAPTPDRHRRFNVGIDYGADVMVSMQQFIADTIFNITGTGFGTRFPGLSTLPGGSFSSGSTGMAFRQISALGKDWKDQLEGFYHTGSYKEAERVQESIKTALNKFENTEGLAISSEILQPQVHPTMDIYGPFEADGSEFFSELWVQIFMQLRALASDSRPEVRNCAVKSLSTALLSHGRKVGTECYSRCLSDILMKVLAEIQEAAREARLRGTSRPDNHLIVHHSRDTPEKQWDETVSLAFEGVRRVLNHFSEEAGPEAFAPLAYAMLLHIQETMRALTPETTASAVRALVDLMRIPASCQTFQVAGTLVSDPRVPSPPGDKTSVWNLCWGVLWSMVSFCLPREVPELVVEAFASSLSALRCSHGQVFTTVQHLMLLQLSLVLVTAPSFYLPSTPWLQAEVEEETGANGTEEQSSRKWLADLLGQAQHGLSESERGVFSFIEDGRSTLWSLARHEGAKPTHAKAATPVTDVMTPTANAADIWSMEGFLQQSLSCSSSSELEEMVQAFLGQGPVSA</sequence>
<keyword evidence="3" id="KW-1185">Reference proteome</keyword>
<reference evidence="2" key="1">
    <citation type="submission" date="2021-02" db="EMBL/GenBank/DDBJ databases">
        <authorList>
            <person name="Dougan E. K."/>
            <person name="Rhodes N."/>
            <person name="Thang M."/>
            <person name="Chan C."/>
        </authorList>
    </citation>
    <scope>NUCLEOTIDE SEQUENCE</scope>
</reference>
<dbReference type="EMBL" id="CAJNDS010000709">
    <property type="protein sequence ID" value="CAE7229460.1"/>
    <property type="molecule type" value="Genomic_DNA"/>
</dbReference>
<dbReference type="AlphaFoldDB" id="A0A812KHG0"/>
<proteinExistence type="predicted"/>
<evidence type="ECO:0000313" key="3">
    <source>
        <dbReference type="Proteomes" id="UP000604046"/>
    </source>
</evidence>
<comment type="caution">
    <text evidence="2">The sequence shown here is derived from an EMBL/GenBank/DDBJ whole genome shotgun (WGS) entry which is preliminary data.</text>
</comment>
<gene>
    <name evidence="2" type="primary">mon2</name>
    <name evidence="2" type="ORF">SNAT2548_LOCUS9227</name>
</gene>
<dbReference type="Proteomes" id="UP000604046">
    <property type="component" value="Unassembled WGS sequence"/>
</dbReference>
<dbReference type="Pfam" id="PF16206">
    <property type="entry name" value="Mon2_C"/>
    <property type="match status" value="1"/>
</dbReference>
<feature type="domain" description="Mon2 C-terminal" evidence="1">
    <location>
        <begin position="543"/>
        <end position="704"/>
    </location>
</feature>
<protein>
    <submittedName>
        <fullName evidence="2">Mon2 protein</fullName>
    </submittedName>
</protein>
<dbReference type="InterPro" id="IPR032817">
    <property type="entry name" value="Mon2_C"/>
</dbReference>
<name>A0A812KHG0_9DINO</name>
<accession>A0A812KHG0</accession>
<dbReference type="OrthoDB" id="2163268at2759"/>
<organism evidence="2 3">
    <name type="scientific">Symbiodinium natans</name>
    <dbReference type="NCBI Taxonomy" id="878477"/>
    <lineage>
        <taxon>Eukaryota</taxon>
        <taxon>Sar</taxon>
        <taxon>Alveolata</taxon>
        <taxon>Dinophyceae</taxon>
        <taxon>Suessiales</taxon>
        <taxon>Symbiodiniaceae</taxon>
        <taxon>Symbiodinium</taxon>
    </lineage>
</organism>
<evidence type="ECO:0000313" key="2">
    <source>
        <dbReference type="EMBL" id="CAE7229460.1"/>
    </source>
</evidence>